<organism evidence="1 2">
    <name type="scientific">Inhella proteolytica</name>
    <dbReference type="NCBI Taxonomy" id="2795029"/>
    <lineage>
        <taxon>Bacteria</taxon>
        <taxon>Pseudomonadati</taxon>
        <taxon>Pseudomonadota</taxon>
        <taxon>Betaproteobacteria</taxon>
        <taxon>Burkholderiales</taxon>
        <taxon>Sphaerotilaceae</taxon>
        <taxon>Inhella</taxon>
    </lineage>
</organism>
<comment type="caution">
    <text evidence="1">The sequence shown here is derived from an EMBL/GenBank/DDBJ whole genome shotgun (WGS) entry which is preliminary data.</text>
</comment>
<proteinExistence type="predicted"/>
<sequence>MTLAAYLIVLAGAASPTAAELRAQIEREIGVPRCTETAQCRTLAVGNRACGGPEQYLPYSTLTAKPERLESLAEAHRAARRAENQASGRLGTCIALMDPGARCVPATQRCETAGGKDAL</sequence>
<dbReference type="RefSeq" id="WP_198111125.1">
    <property type="nucleotide sequence ID" value="NZ_JAEDAK010000006.1"/>
</dbReference>
<dbReference type="EMBL" id="JAEDAK010000006">
    <property type="protein sequence ID" value="MBH9577355.1"/>
    <property type="molecule type" value="Genomic_DNA"/>
</dbReference>
<evidence type="ECO:0000313" key="1">
    <source>
        <dbReference type="EMBL" id="MBH9577355.1"/>
    </source>
</evidence>
<evidence type="ECO:0000313" key="2">
    <source>
        <dbReference type="Proteomes" id="UP000613266"/>
    </source>
</evidence>
<name>A0A931NIA0_9BURK</name>
<protein>
    <submittedName>
        <fullName evidence="1">Uncharacterized protein</fullName>
    </submittedName>
</protein>
<dbReference type="Proteomes" id="UP000613266">
    <property type="component" value="Unassembled WGS sequence"/>
</dbReference>
<dbReference type="AlphaFoldDB" id="A0A931NIA0"/>
<gene>
    <name evidence="1" type="ORF">I7X39_10635</name>
</gene>
<reference evidence="1" key="1">
    <citation type="submission" date="2020-12" db="EMBL/GenBank/DDBJ databases">
        <title>The genome sequence of Inhella sp. 1Y17.</title>
        <authorList>
            <person name="Liu Y."/>
        </authorList>
    </citation>
    <scope>NUCLEOTIDE SEQUENCE</scope>
    <source>
        <strain evidence="1">1Y17</strain>
    </source>
</reference>
<keyword evidence="2" id="KW-1185">Reference proteome</keyword>
<accession>A0A931NIA0</accession>